<dbReference type="GO" id="GO:0005886">
    <property type="term" value="C:plasma membrane"/>
    <property type="evidence" value="ECO:0007669"/>
    <property type="project" value="TreeGrafter"/>
</dbReference>
<dbReference type="InterPro" id="IPR050469">
    <property type="entry name" value="Diguanylate_Cyclase"/>
</dbReference>
<dbReference type="RefSeq" id="WP_118230549.1">
    <property type="nucleotide sequence ID" value="NZ_JAQDZC010000021.1"/>
</dbReference>
<dbReference type="InterPro" id="IPR000160">
    <property type="entry name" value="GGDEF_dom"/>
</dbReference>
<dbReference type="PANTHER" id="PTHR45138">
    <property type="entry name" value="REGULATORY COMPONENTS OF SENSORY TRANSDUCTION SYSTEM"/>
    <property type="match status" value="1"/>
</dbReference>
<dbReference type="Proteomes" id="UP000292919">
    <property type="component" value="Unassembled WGS sequence"/>
</dbReference>
<dbReference type="EMBL" id="SIXC01000017">
    <property type="protein sequence ID" value="TBH78255.1"/>
    <property type="molecule type" value="Genomic_DNA"/>
</dbReference>
<keyword evidence="7" id="KW-1185">Reference proteome</keyword>
<dbReference type="PANTHER" id="PTHR45138:SF9">
    <property type="entry name" value="DIGUANYLATE CYCLASE DGCM-RELATED"/>
    <property type="match status" value="1"/>
</dbReference>
<accession>A0A6H3F6P7</accession>
<dbReference type="InterPro" id="IPR043128">
    <property type="entry name" value="Rev_trsase/Diguanyl_cyclase"/>
</dbReference>
<dbReference type="SMART" id="SM00267">
    <property type="entry name" value="GGDEF"/>
    <property type="match status" value="1"/>
</dbReference>
<dbReference type="SUPFAM" id="SSF55073">
    <property type="entry name" value="Nucleotide cyclase"/>
    <property type="match status" value="1"/>
</dbReference>
<reference evidence="6 7" key="1">
    <citation type="submission" date="2018-12" db="EMBL/GenBank/DDBJ databases">
        <title>First genome draft of Desulfovibrio legallis sp. nov.</title>
        <authorList>
            <person name="Ben Dhia O."/>
            <person name="Najjari A."/>
            <person name="Ferjani R."/>
            <person name="Fhoula I."/>
            <person name="Fardeau M.-L."/>
            <person name="Boudabbous A."/>
            <person name="Ouzari H.I."/>
        </authorList>
    </citation>
    <scope>NUCLEOTIDE SEQUENCE [LARGE SCALE GENOMIC DNA]</scope>
    <source>
        <strain evidence="6 7">H1T</strain>
    </source>
</reference>
<evidence type="ECO:0000256" key="4">
    <source>
        <dbReference type="SAM" id="Phobius"/>
    </source>
</evidence>
<gene>
    <name evidence="6" type="ORF">EB812_11080</name>
</gene>
<feature type="transmembrane region" description="Helical" evidence="4">
    <location>
        <begin position="198"/>
        <end position="218"/>
    </location>
</feature>
<dbReference type="CDD" id="cd01949">
    <property type="entry name" value="GGDEF"/>
    <property type="match status" value="1"/>
</dbReference>
<evidence type="ECO:0000256" key="2">
    <source>
        <dbReference type="ARBA" id="ARBA00034247"/>
    </source>
</evidence>
<feature type="region of interest" description="Disordered" evidence="3">
    <location>
        <begin position="376"/>
        <end position="399"/>
    </location>
</feature>
<evidence type="ECO:0000259" key="5">
    <source>
        <dbReference type="PROSITE" id="PS50887"/>
    </source>
</evidence>
<evidence type="ECO:0000313" key="6">
    <source>
        <dbReference type="EMBL" id="TBH78255.1"/>
    </source>
</evidence>
<dbReference type="GO" id="GO:0043709">
    <property type="term" value="P:cell adhesion involved in single-species biofilm formation"/>
    <property type="evidence" value="ECO:0007669"/>
    <property type="project" value="TreeGrafter"/>
</dbReference>
<keyword evidence="4" id="KW-1133">Transmembrane helix</keyword>
<dbReference type="GO" id="GO:1902201">
    <property type="term" value="P:negative regulation of bacterial-type flagellum-dependent cell motility"/>
    <property type="evidence" value="ECO:0007669"/>
    <property type="project" value="TreeGrafter"/>
</dbReference>
<proteinExistence type="predicted"/>
<evidence type="ECO:0000256" key="1">
    <source>
        <dbReference type="ARBA" id="ARBA00012528"/>
    </source>
</evidence>
<protein>
    <recommendedName>
        <fullName evidence="1">diguanylate cyclase</fullName>
        <ecNumber evidence="1">2.7.7.65</ecNumber>
    </recommendedName>
</protein>
<organism evidence="6 7">
    <name type="scientific">Desulfovibrio legallii</name>
    <dbReference type="NCBI Taxonomy" id="571438"/>
    <lineage>
        <taxon>Bacteria</taxon>
        <taxon>Pseudomonadati</taxon>
        <taxon>Thermodesulfobacteriota</taxon>
        <taxon>Desulfovibrionia</taxon>
        <taxon>Desulfovibrionales</taxon>
        <taxon>Desulfovibrionaceae</taxon>
        <taxon>Desulfovibrio</taxon>
    </lineage>
</organism>
<dbReference type="EC" id="2.7.7.65" evidence="1"/>
<dbReference type="Gene3D" id="3.30.70.270">
    <property type="match status" value="1"/>
</dbReference>
<dbReference type="NCBIfam" id="TIGR00254">
    <property type="entry name" value="GGDEF"/>
    <property type="match status" value="1"/>
</dbReference>
<feature type="transmembrane region" description="Helical" evidence="4">
    <location>
        <begin position="16"/>
        <end position="35"/>
    </location>
</feature>
<keyword evidence="4" id="KW-0472">Membrane</keyword>
<dbReference type="PROSITE" id="PS50887">
    <property type="entry name" value="GGDEF"/>
    <property type="match status" value="1"/>
</dbReference>
<feature type="domain" description="GGDEF" evidence="5">
    <location>
        <begin position="258"/>
        <end position="388"/>
    </location>
</feature>
<name>A0A6H3F6P7_9BACT</name>
<dbReference type="AlphaFoldDB" id="A0A6H3F6P7"/>
<comment type="caution">
    <text evidence="6">The sequence shown here is derived from an EMBL/GenBank/DDBJ whole genome shotgun (WGS) entry which is preliminary data.</text>
</comment>
<keyword evidence="4" id="KW-0812">Transmembrane</keyword>
<dbReference type="InterPro" id="IPR029787">
    <property type="entry name" value="Nucleotide_cyclase"/>
</dbReference>
<comment type="catalytic activity">
    <reaction evidence="2">
        <text>2 GTP = 3',3'-c-di-GMP + 2 diphosphate</text>
        <dbReference type="Rhea" id="RHEA:24898"/>
        <dbReference type="ChEBI" id="CHEBI:33019"/>
        <dbReference type="ChEBI" id="CHEBI:37565"/>
        <dbReference type="ChEBI" id="CHEBI:58805"/>
        <dbReference type="EC" id="2.7.7.65"/>
    </reaction>
</comment>
<dbReference type="Pfam" id="PF00990">
    <property type="entry name" value="GGDEF"/>
    <property type="match status" value="1"/>
</dbReference>
<evidence type="ECO:0000256" key="3">
    <source>
        <dbReference type="SAM" id="MobiDB-lite"/>
    </source>
</evidence>
<dbReference type="GO" id="GO:0052621">
    <property type="term" value="F:diguanylate cyclase activity"/>
    <property type="evidence" value="ECO:0007669"/>
    <property type="project" value="UniProtKB-EC"/>
</dbReference>
<sequence>MQHTAPSPFSSTERKILLVVLVAILGTGLSTYAIFQQTLSRVMTATLVNRSDAVFSLLGQRIPPASLTCIRSREDAHGPLYRSVHRMLANTRHLTAVRYLYTASRNAAGQVTYVVDGLPLDAADFRYPGDLLESEVLPMVRRCLDGQTVCEGAVLQTSWGKIIPACAPIADDRGVVGALVIEYDLDGFATDIRRSFSYSLVTTGVIALGIALLTGWLLRRLAVPLYRRLAYTDLLTGVYNRNAFELDLRRLHNTGAEKNLVLLSCDLNLLKTINDQRGHAAGDATIRTLAGLLVRQFQDAGQTYRIGGDEFVTVLHGVSPESILQTITAMEAKAQGTAIAGFPLSFAWGVAAFDPEQDANLHATLTRADARMYARKHACKKAPPQSPARPCSPEDKPAQ</sequence>
<evidence type="ECO:0000313" key="7">
    <source>
        <dbReference type="Proteomes" id="UP000292919"/>
    </source>
</evidence>